<comment type="caution">
    <text evidence="6">The sequence shown here is derived from an EMBL/GenBank/DDBJ whole genome shotgun (WGS) entry which is preliminary data.</text>
</comment>
<organism evidence="6 7">
    <name type="scientific">Peribacillus glennii</name>
    <dbReference type="NCBI Taxonomy" id="2303991"/>
    <lineage>
        <taxon>Bacteria</taxon>
        <taxon>Bacillati</taxon>
        <taxon>Bacillota</taxon>
        <taxon>Bacilli</taxon>
        <taxon>Bacillales</taxon>
        <taxon>Bacillaceae</taxon>
        <taxon>Peribacillus</taxon>
    </lineage>
</organism>
<keyword evidence="4" id="KW-0732">Signal</keyword>
<keyword evidence="3" id="KW-0472">Membrane</keyword>
<evidence type="ECO:0000259" key="5">
    <source>
        <dbReference type="Pfam" id="PF14257"/>
    </source>
</evidence>
<proteinExistence type="predicted"/>
<feature type="transmembrane region" description="Helical" evidence="3">
    <location>
        <begin position="256"/>
        <end position="286"/>
    </location>
</feature>
<dbReference type="EMBL" id="QVTD01000005">
    <property type="protein sequence ID" value="RFU63719.1"/>
    <property type="molecule type" value="Genomic_DNA"/>
</dbReference>
<dbReference type="AlphaFoldDB" id="A0A372LCJ8"/>
<sequence>MKWKKATAIYIFLLLFMLAGCSENNESSTSDKAASGGKQAADMNQTSESKSANEKGGNSGESEQTEPKADRMIIHNADLQLEVKNLEKTHLKLEEKVQSYGGYIVQSNVYSESEGFLSGTMVARIPEKSFQKFLGEAEGAAAKVIERSVKGEDVTEEYVDLESRLKSKRTVEARLLEFLKEAERTEDLLQISTDLGKVQEEIETIMGRMKFLNNQVSYSTVTINTFEEKVIVPNIDKEDLNTWEKTKKQFAGSINFLLATLSAICVFILGNLPVIIIMLGAIWIVYRAIKKRGNKKDSM</sequence>
<evidence type="ECO:0000313" key="6">
    <source>
        <dbReference type="EMBL" id="RFU63719.1"/>
    </source>
</evidence>
<dbReference type="OrthoDB" id="5381491at2"/>
<keyword evidence="1" id="KW-0175">Coiled coil</keyword>
<evidence type="ECO:0000256" key="4">
    <source>
        <dbReference type="SAM" id="SignalP"/>
    </source>
</evidence>
<evidence type="ECO:0000256" key="3">
    <source>
        <dbReference type="SAM" id="Phobius"/>
    </source>
</evidence>
<feature type="region of interest" description="Disordered" evidence="2">
    <location>
        <begin position="26"/>
        <end position="68"/>
    </location>
</feature>
<dbReference type="RefSeq" id="WP_117322358.1">
    <property type="nucleotide sequence ID" value="NZ_QVTD01000005.1"/>
</dbReference>
<keyword evidence="3" id="KW-0812">Transmembrane</keyword>
<keyword evidence="7" id="KW-1185">Reference proteome</keyword>
<reference evidence="6 7" key="1">
    <citation type="submission" date="2018-08" db="EMBL/GenBank/DDBJ databases">
        <title>Bacillus chawlae sp. nov., Bacillus glennii sp. nov., and Bacillus saganii sp. nov. Isolated from the Vehicle Assembly Building at Kennedy Space Center where the Viking Spacecraft were Assembled.</title>
        <authorList>
            <person name="Seuylemezian A."/>
            <person name="Vaishampayan P."/>
        </authorList>
    </citation>
    <scope>NUCLEOTIDE SEQUENCE [LARGE SCALE GENOMIC DNA]</scope>
    <source>
        <strain evidence="6 7">V44-8</strain>
    </source>
</reference>
<feature type="coiled-coil region" evidence="1">
    <location>
        <begin position="69"/>
        <end position="96"/>
    </location>
</feature>
<dbReference type="Proteomes" id="UP000262939">
    <property type="component" value="Unassembled WGS sequence"/>
</dbReference>
<protein>
    <submittedName>
        <fullName evidence="6">DUF4349 domain-containing protein</fullName>
    </submittedName>
</protein>
<evidence type="ECO:0000256" key="2">
    <source>
        <dbReference type="SAM" id="MobiDB-lite"/>
    </source>
</evidence>
<keyword evidence="3" id="KW-1133">Transmembrane helix</keyword>
<accession>A0A372LCJ8</accession>
<gene>
    <name evidence="6" type="ORF">D0466_09590</name>
</gene>
<evidence type="ECO:0000256" key="1">
    <source>
        <dbReference type="SAM" id="Coils"/>
    </source>
</evidence>
<feature type="domain" description="DUF4349" evidence="5">
    <location>
        <begin position="71"/>
        <end position="287"/>
    </location>
</feature>
<dbReference type="InterPro" id="IPR025645">
    <property type="entry name" value="DUF4349"/>
</dbReference>
<name>A0A372LCJ8_9BACI</name>
<evidence type="ECO:0000313" key="7">
    <source>
        <dbReference type="Proteomes" id="UP000262939"/>
    </source>
</evidence>
<feature type="signal peptide" evidence="4">
    <location>
        <begin position="1"/>
        <end position="21"/>
    </location>
</feature>
<dbReference type="PROSITE" id="PS51257">
    <property type="entry name" value="PROKAR_LIPOPROTEIN"/>
    <property type="match status" value="1"/>
</dbReference>
<dbReference type="Pfam" id="PF14257">
    <property type="entry name" value="DUF4349"/>
    <property type="match status" value="1"/>
</dbReference>
<feature type="chain" id="PRO_5039231678" evidence="4">
    <location>
        <begin position="22"/>
        <end position="299"/>
    </location>
</feature>